<dbReference type="RefSeq" id="WP_143031536.1">
    <property type="nucleotide sequence ID" value="NZ_FNQE01000068.1"/>
</dbReference>
<evidence type="ECO:0000313" key="5">
    <source>
        <dbReference type="Proteomes" id="UP000198625"/>
    </source>
</evidence>
<dbReference type="InterPro" id="IPR010921">
    <property type="entry name" value="Trp_repressor/repl_initiator"/>
</dbReference>
<evidence type="ECO:0000259" key="3">
    <source>
        <dbReference type="Pfam" id="PF13518"/>
    </source>
</evidence>
<dbReference type="SUPFAM" id="SSF48295">
    <property type="entry name" value="TrpR-like"/>
    <property type="match status" value="1"/>
</dbReference>
<dbReference type="Proteomes" id="UP000198625">
    <property type="component" value="Unassembled WGS sequence"/>
</dbReference>
<dbReference type="EMBL" id="FNQE01000068">
    <property type="protein sequence ID" value="SDZ40886.1"/>
    <property type="molecule type" value="Genomic_DNA"/>
</dbReference>
<feature type="domain" description="Insertion element IS150 protein InsJ-like helix-turn-helix" evidence="3">
    <location>
        <begin position="14"/>
        <end position="66"/>
    </location>
</feature>
<organism evidence="4 5">
    <name type="scientific">Proteiniborus ethanoligenes</name>
    <dbReference type="NCBI Taxonomy" id="415015"/>
    <lineage>
        <taxon>Bacteria</taxon>
        <taxon>Bacillati</taxon>
        <taxon>Bacillota</taxon>
        <taxon>Clostridia</taxon>
        <taxon>Eubacteriales</taxon>
        <taxon>Proteiniborus</taxon>
    </lineage>
</organism>
<dbReference type="OrthoDB" id="9797531at2"/>
<sequence length="108" mass="12950">SSTMTKGRKTTYDERIEIVKYCIENQNNYADTAQHFQVSYPQVYSWVTKYENHGIEALQDKRGKRKSEDEMSEVEKLRAENKLLQAENRRKQMEIDFLKKLEEIERGR</sequence>
<dbReference type="Pfam" id="PF13518">
    <property type="entry name" value="HTH_28"/>
    <property type="match status" value="1"/>
</dbReference>
<comment type="similarity">
    <text evidence="1">Belongs to the IS150/IS1296 orfA family.</text>
</comment>
<evidence type="ECO:0000256" key="1">
    <source>
        <dbReference type="ARBA" id="ARBA00038232"/>
    </source>
</evidence>
<name>A0A1H3SS91_9FIRM</name>
<protein>
    <submittedName>
        <fullName evidence="4">Helix-turn-helix domain-containing protein</fullName>
    </submittedName>
</protein>
<dbReference type="InterPro" id="IPR055247">
    <property type="entry name" value="InsJ-like_HTH"/>
</dbReference>
<keyword evidence="5" id="KW-1185">Reference proteome</keyword>
<dbReference type="STRING" id="415015.SAMN05660462_03064"/>
<dbReference type="Gene3D" id="1.10.10.10">
    <property type="entry name" value="Winged helix-like DNA-binding domain superfamily/Winged helix DNA-binding domain"/>
    <property type="match status" value="1"/>
</dbReference>
<accession>A0A1H3SS91</accession>
<keyword evidence="2" id="KW-0175">Coiled coil</keyword>
<dbReference type="AlphaFoldDB" id="A0A1H3SS91"/>
<evidence type="ECO:0000313" key="4">
    <source>
        <dbReference type="EMBL" id="SDZ40886.1"/>
    </source>
</evidence>
<dbReference type="InterPro" id="IPR036388">
    <property type="entry name" value="WH-like_DNA-bd_sf"/>
</dbReference>
<dbReference type="InterPro" id="IPR052057">
    <property type="entry name" value="IS150/IS1296_orfA-like"/>
</dbReference>
<feature type="non-terminal residue" evidence="4">
    <location>
        <position position="1"/>
    </location>
</feature>
<evidence type="ECO:0000256" key="2">
    <source>
        <dbReference type="SAM" id="Coils"/>
    </source>
</evidence>
<dbReference type="GO" id="GO:0043565">
    <property type="term" value="F:sequence-specific DNA binding"/>
    <property type="evidence" value="ECO:0007669"/>
    <property type="project" value="InterPro"/>
</dbReference>
<dbReference type="PANTHER" id="PTHR33795:SF1">
    <property type="entry name" value="INSERTION ELEMENT IS150 PROTEIN INSJ"/>
    <property type="match status" value="1"/>
</dbReference>
<gene>
    <name evidence="4" type="ORF">SAMN05660462_03064</name>
</gene>
<feature type="coiled-coil region" evidence="2">
    <location>
        <begin position="67"/>
        <end position="101"/>
    </location>
</feature>
<reference evidence="4 5" key="1">
    <citation type="submission" date="2016-10" db="EMBL/GenBank/DDBJ databases">
        <authorList>
            <person name="de Groot N.N."/>
        </authorList>
    </citation>
    <scope>NUCLEOTIDE SEQUENCE [LARGE SCALE GENOMIC DNA]</scope>
    <source>
        <strain evidence="4 5">DSM 21650</strain>
    </source>
</reference>
<proteinExistence type="inferred from homology"/>
<dbReference type="PANTHER" id="PTHR33795">
    <property type="entry name" value="INSERTION ELEMENT IS150 PROTEIN INSJ"/>
    <property type="match status" value="1"/>
</dbReference>